<dbReference type="OrthoDB" id="2735536at2759"/>
<organism evidence="5 6">
    <name type="scientific">Coleophoma cylindrospora</name>
    <dbReference type="NCBI Taxonomy" id="1849047"/>
    <lineage>
        <taxon>Eukaryota</taxon>
        <taxon>Fungi</taxon>
        <taxon>Dikarya</taxon>
        <taxon>Ascomycota</taxon>
        <taxon>Pezizomycotina</taxon>
        <taxon>Leotiomycetes</taxon>
        <taxon>Helotiales</taxon>
        <taxon>Dermateaceae</taxon>
        <taxon>Coleophoma</taxon>
    </lineage>
</organism>
<dbReference type="EMBL" id="PDLM01000014">
    <property type="protein sequence ID" value="RDW61940.1"/>
    <property type="molecule type" value="Genomic_DNA"/>
</dbReference>
<dbReference type="STRING" id="1849047.A0A3D8QJT8"/>
<dbReference type="PANTHER" id="PTHR10366">
    <property type="entry name" value="NAD DEPENDENT EPIMERASE/DEHYDRATASE"/>
    <property type="match status" value="1"/>
</dbReference>
<comment type="similarity">
    <text evidence="2">Belongs to the NAD(P)-dependent epimerase/dehydratase family. Dihydroflavonol-4-reductase subfamily.</text>
</comment>
<dbReference type="AlphaFoldDB" id="A0A3D8QJT8"/>
<proteinExistence type="inferred from homology"/>
<evidence type="ECO:0000256" key="1">
    <source>
        <dbReference type="ARBA" id="ARBA00023002"/>
    </source>
</evidence>
<keyword evidence="1" id="KW-0560">Oxidoreductase</keyword>
<dbReference type="Pfam" id="PF01370">
    <property type="entry name" value="Epimerase"/>
    <property type="match status" value="1"/>
</dbReference>
<dbReference type="PANTHER" id="PTHR10366:SF564">
    <property type="entry name" value="STEROL-4-ALPHA-CARBOXYLATE 3-DEHYDROGENASE, DECARBOXYLATING"/>
    <property type="match status" value="1"/>
</dbReference>
<gene>
    <name evidence="5" type="ORF">BP6252_11373</name>
</gene>
<keyword evidence="6" id="KW-1185">Reference proteome</keyword>
<name>A0A3D8QJT8_9HELO</name>
<sequence length="351" mass="38392">MHTSEDLVLLTGATGFIGYVVLVKLLEAGYPVRCAVRSPSKIEQILSAPSIRALGPIRERISWVVVPDMTAQHAYNDGAKGAKYIIHVAFPIPSLGKQGPLVQDLERIFIEPAKRGTIDLLETAKRAGSVKRVVFTSSIVAIIPDNYFLAKGDDKVFDAESRIPSPSGPYRDDSDAYRASKAIALNQAEAYIQSERPDFDIISIVPGWVLGKNELLEHPDQMALGGSNSMLLSPLLGHKNQFHLNTNYVHVDDVAKLHVLALDVKVEGNQAFVASSDGLTCPDWEDAFPIVEQEFPEAVRDGRLKTTGKQPSHSIRIDGTKTKDVLAIDLVPFKVQVKDVAGQYLELFGKA</sequence>
<dbReference type="InterPro" id="IPR001509">
    <property type="entry name" value="Epimerase_deHydtase"/>
</dbReference>
<dbReference type="SUPFAM" id="SSF51735">
    <property type="entry name" value="NAD(P)-binding Rossmann-fold domains"/>
    <property type="match status" value="1"/>
</dbReference>
<dbReference type="Gene3D" id="3.40.50.720">
    <property type="entry name" value="NAD(P)-binding Rossmann-like Domain"/>
    <property type="match status" value="1"/>
</dbReference>
<comment type="caution">
    <text evidence="5">The sequence shown here is derived from an EMBL/GenBank/DDBJ whole genome shotgun (WGS) entry which is preliminary data.</text>
</comment>
<keyword evidence="3" id="KW-0812">Transmembrane</keyword>
<reference evidence="5 6" key="1">
    <citation type="journal article" date="2018" name="IMA Fungus">
        <title>IMA Genome-F 9: Draft genome sequence of Annulohypoxylon stygium, Aspergillus mulundensis, Berkeleyomyces basicola (syn. Thielaviopsis basicola), Ceratocystis smalleyi, two Cercospora beticola strains, Coleophoma cylindrospora, Fusarium fracticaudum, Phialophora cf. hyalina, and Morchella septimelata.</title>
        <authorList>
            <person name="Wingfield B.D."/>
            <person name="Bills G.F."/>
            <person name="Dong Y."/>
            <person name="Huang W."/>
            <person name="Nel W.J."/>
            <person name="Swalarsk-Parry B.S."/>
            <person name="Vaghefi N."/>
            <person name="Wilken P.M."/>
            <person name="An Z."/>
            <person name="de Beer Z.W."/>
            <person name="De Vos L."/>
            <person name="Chen L."/>
            <person name="Duong T.A."/>
            <person name="Gao Y."/>
            <person name="Hammerbacher A."/>
            <person name="Kikkert J.R."/>
            <person name="Li Y."/>
            <person name="Li H."/>
            <person name="Li K."/>
            <person name="Li Q."/>
            <person name="Liu X."/>
            <person name="Ma X."/>
            <person name="Naidoo K."/>
            <person name="Pethybridge S.J."/>
            <person name="Sun J."/>
            <person name="Steenkamp E.T."/>
            <person name="van der Nest M.A."/>
            <person name="van Wyk S."/>
            <person name="Wingfield M.J."/>
            <person name="Xiong C."/>
            <person name="Yue Q."/>
            <person name="Zhang X."/>
        </authorList>
    </citation>
    <scope>NUCLEOTIDE SEQUENCE [LARGE SCALE GENOMIC DNA]</scope>
    <source>
        <strain evidence="5 6">BP6252</strain>
    </source>
</reference>
<dbReference type="InterPro" id="IPR036291">
    <property type="entry name" value="NAD(P)-bd_dom_sf"/>
</dbReference>
<dbReference type="Proteomes" id="UP000256645">
    <property type="component" value="Unassembled WGS sequence"/>
</dbReference>
<evidence type="ECO:0000313" key="5">
    <source>
        <dbReference type="EMBL" id="RDW61940.1"/>
    </source>
</evidence>
<evidence type="ECO:0000259" key="4">
    <source>
        <dbReference type="Pfam" id="PF01370"/>
    </source>
</evidence>
<evidence type="ECO:0000313" key="6">
    <source>
        <dbReference type="Proteomes" id="UP000256645"/>
    </source>
</evidence>
<feature type="domain" description="NAD-dependent epimerase/dehydratase" evidence="4">
    <location>
        <begin position="8"/>
        <end position="268"/>
    </location>
</feature>
<dbReference type="GO" id="GO:0016616">
    <property type="term" value="F:oxidoreductase activity, acting on the CH-OH group of donors, NAD or NADP as acceptor"/>
    <property type="evidence" value="ECO:0007669"/>
    <property type="project" value="TreeGrafter"/>
</dbReference>
<accession>A0A3D8QJT8</accession>
<evidence type="ECO:0000256" key="3">
    <source>
        <dbReference type="SAM" id="Phobius"/>
    </source>
</evidence>
<evidence type="ECO:0000256" key="2">
    <source>
        <dbReference type="ARBA" id="ARBA00023445"/>
    </source>
</evidence>
<feature type="transmembrane region" description="Helical" evidence="3">
    <location>
        <begin position="7"/>
        <end position="26"/>
    </location>
</feature>
<dbReference type="InterPro" id="IPR050425">
    <property type="entry name" value="NAD(P)_dehydrat-like"/>
</dbReference>
<keyword evidence="3" id="KW-1133">Transmembrane helix</keyword>
<keyword evidence="3" id="KW-0472">Membrane</keyword>
<protein>
    <recommendedName>
        <fullName evidence="4">NAD-dependent epimerase/dehydratase domain-containing protein</fullName>
    </recommendedName>
</protein>